<dbReference type="Proteomes" id="UP000886042">
    <property type="component" value="Unassembled WGS sequence"/>
</dbReference>
<dbReference type="Pfam" id="PF14622">
    <property type="entry name" value="Ribonucleas_3_3"/>
    <property type="match status" value="1"/>
</dbReference>
<keyword evidence="9" id="KW-0699">rRNA-binding</keyword>
<dbReference type="PROSITE" id="PS50142">
    <property type="entry name" value="RNASE_3_2"/>
    <property type="match status" value="1"/>
</dbReference>
<dbReference type="GO" id="GO:0046872">
    <property type="term" value="F:metal ion binding"/>
    <property type="evidence" value="ECO:0007669"/>
    <property type="project" value="UniProtKB-KW"/>
</dbReference>
<feature type="binding site" evidence="9">
    <location>
        <position position="52"/>
    </location>
    <ligand>
        <name>Mg(2+)</name>
        <dbReference type="ChEBI" id="CHEBI:18420"/>
    </ligand>
</feature>
<dbReference type="GO" id="GO:0006397">
    <property type="term" value="P:mRNA processing"/>
    <property type="evidence" value="ECO:0007669"/>
    <property type="project" value="UniProtKB-UniRule"/>
</dbReference>
<dbReference type="FunFam" id="1.10.1520.10:FF:000001">
    <property type="entry name" value="Ribonuclease 3"/>
    <property type="match status" value="1"/>
</dbReference>
<dbReference type="SUPFAM" id="SSF54768">
    <property type="entry name" value="dsRNA-binding domain-like"/>
    <property type="match status" value="1"/>
</dbReference>
<dbReference type="InterPro" id="IPR014720">
    <property type="entry name" value="dsRBD_dom"/>
</dbReference>
<evidence type="ECO:0000256" key="3">
    <source>
        <dbReference type="ARBA" id="ARBA00022552"/>
    </source>
</evidence>
<keyword evidence="3 9" id="KW-0698">rRNA processing</keyword>
<dbReference type="InterPro" id="IPR011907">
    <property type="entry name" value="RNase_III"/>
</dbReference>
<feature type="domain" description="RNase III" evidence="11">
    <location>
        <begin position="12"/>
        <end position="138"/>
    </location>
</feature>
<comment type="subcellular location">
    <subcellularLocation>
        <location evidence="9">Cytoplasm</location>
    </subcellularLocation>
</comment>
<sequence>MTAPTAQFTLRLAKLEKTIGYEFKDKELAVLSLTHSSYGDGRRVHKDNERLEFLGDRVLGLLTAERLYNVCAGDEGSMAQRLNALVRKEACARVARQINLGEAMLISPSENRQGGRDKTSILGDACEALLAALYIDGGYGVAKDFYDKFWGEAITEVTQVSAKDPKTLLQEKAAAEGMGVPVYTVAHRSGPDHRPLFVIEVSVEGIGAAQGTGKSKKNAERFAATHLLADWKKDI</sequence>
<keyword evidence="8 9" id="KW-0694">RNA-binding</keyword>
<evidence type="ECO:0000313" key="12">
    <source>
        <dbReference type="EMBL" id="HFB55454.1"/>
    </source>
</evidence>
<evidence type="ECO:0000256" key="2">
    <source>
        <dbReference type="ARBA" id="ARBA00010183"/>
    </source>
</evidence>
<evidence type="ECO:0000256" key="4">
    <source>
        <dbReference type="ARBA" id="ARBA00022664"/>
    </source>
</evidence>
<organism evidence="12">
    <name type="scientific">Hellea balneolensis</name>
    <dbReference type="NCBI Taxonomy" id="287478"/>
    <lineage>
        <taxon>Bacteria</taxon>
        <taxon>Pseudomonadati</taxon>
        <taxon>Pseudomonadota</taxon>
        <taxon>Alphaproteobacteria</taxon>
        <taxon>Maricaulales</taxon>
        <taxon>Robiginitomaculaceae</taxon>
        <taxon>Hellea</taxon>
    </lineage>
</organism>
<dbReference type="SUPFAM" id="SSF69065">
    <property type="entry name" value="RNase III domain-like"/>
    <property type="match status" value="1"/>
</dbReference>
<keyword evidence="7 9" id="KW-0378">Hydrolase</keyword>
<feature type="active site" evidence="9">
    <location>
        <position position="56"/>
    </location>
</feature>
<feature type="binding site" evidence="9">
    <location>
        <position position="124"/>
    </location>
    <ligand>
        <name>Mg(2+)</name>
        <dbReference type="ChEBI" id="CHEBI:18420"/>
    </ligand>
</feature>
<evidence type="ECO:0000256" key="6">
    <source>
        <dbReference type="ARBA" id="ARBA00022759"/>
    </source>
</evidence>
<dbReference type="GO" id="GO:0005737">
    <property type="term" value="C:cytoplasm"/>
    <property type="evidence" value="ECO:0007669"/>
    <property type="project" value="UniProtKB-SubCell"/>
</dbReference>
<evidence type="ECO:0000259" key="11">
    <source>
        <dbReference type="PROSITE" id="PS50142"/>
    </source>
</evidence>
<keyword evidence="9" id="KW-0479">Metal-binding</keyword>
<dbReference type="SMART" id="SM00358">
    <property type="entry name" value="DSRM"/>
    <property type="match status" value="1"/>
</dbReference>
<evidence type="ECO:0000256" key="1">
    <source>
        <dbReference type="ARBA" id="ARBA00000109"/>
    </source>
</evidence>
<dbReference type="GO" id="GO:0004525">
    <property type="term" value="F:ribonuclease III activity"/>
    <property type="evidence" value="ECO:0007669"/>
    <property type="project" value="UniProtKB-UniRule"/>
</dbReference>
<evidence type="ECO:0000256" key="9">
    <source>
        <dbReference type="HAMAP-Rule" id="MF_00104"/>
    </source>
</evidence>
<name>A0A7C3GBM5_9PROT</name>
<comment type="subunit">
    <text evidence="9">Homodimer.</text>
</comment>
<dbReference type="EMBL" id="DRMN01000388">
    <property type="protein sequence ID" value="HFB55454.1"/>
    <property type="molecule type" value="Genomic_DNA"/>
</dbReference>
<dbReference type="PROSITE" id="PS00517">
    <property type="entry name" value="RNASE_3_1"/>
    <property type="match status" value="1"/>
</dbReference>
<dbReference type="Gene3D" id="1.10.1520.10">
    <property type="entry name" value="Ribonuclease III domain"/>
    <property type="match status" value="1"/>
</dbReference>
<dbReference type="GO" id="GO:0003725">
    <property type="term" value="F:double-stranded RNA binding"/>
    <property type="evidence" value="ECO:0007669"/>
    <property type="project" value="TreeGrafter"/>
</dbReference>
<dbReference type="GO" id="GO:0008033">
    <property type="term" value="P:tRNA processing"/>
    <property type="evidence" value="ECO:0007669"/>
    <property type="project" value="UniProtKB-KW"/>
</dbReference>
<dbReference type="EC" id="3.1.26.3" evidence="9"/>
<dbReference type="GO" id="GO:0010468">
    <property type="term" value="P:regulation of gene expression"/>
    <property type="evidence" value="ECO:0007669"/>
    <property type="project" value="TreeGrafter"/>
</dbReference>
<evidence type="ECO:0000256" key="8">
    <source>
        <dbReference type="ARBA" id="ARBA00022884"/>
    </source>
</evidence>
<comment type="function">
    <text evidence="9">Digests double-stranded RNA. Involved in the processing of primary rRNA transcript to yield the immediate precursors to the large and small rRNAs (23S and 16S). Processes some mRNAs, and tRNAs when they are encoded in the rRNA operon. Processes pre-crRNA and tracrRNA of type II CRISPR loci if present in the organism.</text>
</comment>
<dbReference type="NCBIfam" id="TIGR02191">
    <property type="entry name" value="RNaseIII"/>
    <property type="match status" value="1"/>
</dbReference>
<keyword evidence="9" id="KW-0819">tRNA processing</keyword>
<keyword evidence="9" id="KW-0460">Magnesium</keyword>
<dbReference type="HAMAP" id="MF_00104">
    <property type="entry name" value="RNase_III"/>
    <property type="match status" value="1"/>
</dbReference>
<comment type="cofactor">
    <cofactor evidence="9">
        <name>Mg(2+)</name>
        <dbReference type="ChEBI" id="CHEBI:18420"/>
    </cofactor>
</comment>
<dbReference type="GO" id="GO:0019843">
    <property type="term" value="F:rRNA binding"/>
    <property type="evidence" value="ECO:0007669"/>
    <property type="project" value="UniProtKB-KW"/>
</dbReference>
<dbReference type="AlphaFoldDB" id="A0A7C3GBM5"/>
<gene>
    <name evidence="9 12" type="primary">rnc</name>
    <name evidence="12" type="ORF">ENJ46_05965</name>
</gene>
<dbReference type="GO" id="GO:0006364">
    <property type="term" value="P:rRNA processing"/>
    <property type="evidence" value="ECO:0007669"/>
    <property type="project" value="UniProtKB-UniRule"/>
</dbReference>
<dbReference type="InterPro" id="IPR000999">
    <property type="entry name" value="RNase_III_dom"/>
</dbReference>
<accession>A0A7C3GBM5</accession>
<dbReference type="PROSITE" id="PS50137">
    <property type="entry name" value="DS_RBD"/>
    <property type="match status" value="1"/>
</dbReference>
<reference evidence="12" key="1">
    <citation type="journal article" date="2020" name="mSystems">
        <title>Genome- and Community-Level Interaction Insights into Carbon Utilization and Element Cycling Functions of Hydrothermarchaeota in Hydrothermal Sediment.</title>
        <authorList>
            <person name="Zhou Z."/>
            <person name="Liu Y."/>
            <person name="Xu W."/>
            <person name="Pan J."/>
            <person name="Luo Z.H."/>
            <person name="Li M."/>
        </authorList>
    </citation>
    <scope>NUCLEOTIDE SEQUENCE [LARGE SCALE GENOMIC DNA]</scope>
    <source>
        <strain evidence="12">HyVt-489</strain>
    </source>
</reference>
<dbReference type="CDD" id="cd00593">
    <property type="entry name" value="RIBOc"/>
    <property type="match status" value="1"/>
</dbReference>
<dbReference type="CDD" id="cd10845">
    <property type="entry name" value="DSRM_RNAse_III_family"/>
    <property type="match status" value="1"/>
</dbReference>
<keyword evidence="9" id="KW-0963">Cytoplasm</keyword>
<dbReference type="Gene3D" id="3.30.160.20">
    <property type="match status" value="1"/>
</dbReference>
<evidence type="ECO:0000256" key="5">
    <source>
        <dbReference type="ARBA" id="ARBA00022722"/>
    </source>
</evidence>
<feature type="domain" description="DRBM" evidence="10">
    <location>
        <begin position="164"/>
        <end position="233"/>
    </location>
</feature>
<evidence type="ECO:0000256" key="7">
    <source>
        <dbReference type="ARBA" id="ARBA00022801"/>
    </source>
</evidence>
<comment type="similarity">
    <text evidence="2">Belongs to the ribonuclease III family.</text>
</comment>
<comment type="caution">
    <text evidence="12">The sequence shown here is derived from an EMBL/GenBank/DDBJ whole genome shotgun (WGS) entry which is preliminary data.</text>
</comment>
<dbReference type="InterPro" id="IPR036389">
    <property type="entry name" value="RNase_III_sf"/>
</dbReference>
<dbReference type="Pfam" id="PF00035">
    <property type="entry name" value="dsrm"/>
    <property type="match status" value="1"/>
</dbReference>
<proteinExistence type="inferred from homology"/>
<evidence type="ECO:0000259" key="10">
    <source>
        <dbReference type="PROSITE" id="PS50137"/>
    </source>
</evidence>
<dbReference type="PANTHER" id="PTHR11207:SF0">
    <property type="entry name" value="RIBONUCLEASE 3"/>
    <property type="match status" value="1"/>
</dbReference>
<keyword evidence="6 9" id="KW-0255">Endonuclease</keyword>
<dbReference type="SMART" id="SM00535">
    <property type="entry name" value="RIBOc"/>
    <property type="match status" value="1"/>
</dbReference>
<feature type="active site" evidence="9">
    <location>
        <position position="127"/>
    </location>
</feature>
<dbReference type="PANTHER" id="PTHR11207">
    <property type="entry name" value="RIBONUCLEASE III"/>
    <property type="match status" value="1"/>
</dbReference>
<protein>
    <recommendedName>
        <fullName evidence="9">Ribonuclease 3</fullName>
        <ecNumber evidence="9">3.1.26.3</ecNumber>
    </recommendedName>
    <alternativeName>
        <fullName evidence="9">Ribonuclease III</fullName>
        <shortName evidence="9">RNase III</shortName>
    </alternativeName>
</protein>
<feature type="binding site" evidence="9">
    <location>
        <position position="127"/>
    </location>
    <ligand>
        <name>Mg(2+)</name>
        <dbReference type="ChEBI" id="CHEBI:18420"/>
    </ligand>
</feature>
<keyword evidence="4 9" id="KW-0507">mRNA processing</keyword>
<keyword evidence="5 9" id="KW-0540">Nuclease</keyword>
<comment type="catalytic activity">
    <reaction evidence="1 9">
        <text>Endonucleolytic cleavage to 5'-phosphomonoester.</text>
        <dbReference type="EC" id="3.1.26.3"/>
    </reaction>
</comment>